<dbReference type="Proteomes" id="UP000298471">
    <property type="component" value="Unassembled WGS sequence"/>
</dbReference>
<sequence>MQKVRTQQRGLTTEIAKTREMQKLLTADFKNGSVSEKEYGIEAQRLSELLRAQTKEQAAATKQLDSLNTVTSEAEGSINQLRAELALTTASWNSLSEVERENSEAGKALQARTRALSDELKVLEGKVGDTRRNVGNYADALKGVGGELVSAAKDSDLFGGAMSKLEAAQQTYTKAQELATLAMGQGAAASSTLRVAMLAIPIFLVIAGLAVLFNFLSKTQSGADFLAKKMGALKGIFAVVNLAVTGFGEILFKAVTNPKQGLIDLVDFIETNLLNRLKSIGVIIDGIKTGNVTKIADGFVQAGTGVANASAKIRAFGAELDAAAAAGERLAAVERQLQRDTDDNIDTNKKLLNQVERLKNIRDNEFNSLAVRKQANEEAFKLDMQREATLVDLARRRVQLLAAQIAQEGGRDKVSRERYQELKEAENELADIQEDAAGKQNEFITTRFSLQKEVEEKLRKLRQDFLNLEIAQIDARLQKVVVGSEQELQLQKAKLGKQRALELSEADLTASRKKAIEEKYRADIEQLNRDHLQKLREQAAESQQIAIATQLARAREGSQEEFLLKAQAIQAELAANLAGIDRRQSAEQQAAQEARFRAEAAKQQADLEYQQSLTNLENNLTQQRTLTNQQYAAGQITKAQHEAALEAIERAGTAARIVVQQDYSRETVAEQETQSTQSIQTLEKELARKEAIAQQENQVRLAVAATAGEAADLVIQAFGQETAAGQAALALKKAAALAEISINLAVELSAIAKNASANPLNIPTAGIAGISQAAILSGIAVAKAAFATAKVLAFADGGMVRGPGGPKDDLVPAMLSDGEAVMTAEAVRKFGPLLSFLNVAGGGKSFGYRDPMPRSTLARLADGGVVRYDASYMAQMSGRFGGGQIDYEQLAQAIADKVVPGFYAANKALPAPNLNITELREKQNKVATNERRADR</sequence>
<protein>
    <submittedName>
        <fullName evidence="3">Uncharacterized protein</fullName>
    </submittedName>
</protein>
<keyword evidence="4" id="KW-1185">Reference proteome</keyword>
<evidence type="ECO:0000313" key="4">
    <source>
        <dbReference type="Proteomes" id="UP000298471"/>
    </source>
</evidence>
<name>A0A4Z0QKF8_9BACT</name>
<dbReference type="OrthoDB" id="952449at2"/>
<keyword evidence="1" id="KW-0175">Coiled coil</keyword>
<proteinExistence type="predicted"/>
<keyword evidence="2" id="KW-0812">Transmembrane</keyword>
<dbReference type="AlphaFoldDB" id="A0A4Z0QKF8"/>
<feature type="transmembrane region" description="Helical" evidence="2">
    <location>
        <begin position="195"/>
        <end position="216"/>
    </location>
</feature>
<keyword evidence="2" id="KW-0472">Membrane</keyword>
<feature type="coiled-coil region" evidence="1">
    <location>
        <begin position="415"/>
        <end position="471"/>
    </location>
</feature>
<gene>
    <name evidence="3" type="ORF">E5K02_09820</name>
</gene>
<evidence type="ECO:0000256" key="2">
    <source>
        <dbReference type="SAM" id="Phobius"/>
    </source>
</evidence>
<accession>A0A4Z0QKF8</accession>
<dbReference type="EMBL" id="SRMB01000001">
    <property type="protein sequence ID" value="TGE29733.1"/>
    <property type="molecule type" value="Genomic_DNA"/>
</dbReference>
<organism evidence="3 4">
    <name type="scientific">Hymenobacter metallicola</name>
    <dbReference type="NCBI Taxonomy" id="2563114"/>
    <lineage>
        <taxon>Bacteria</taxon>
        <taxon>Pseudomonadati</taxon>
        <taxon>Bacteroidota</taxon>
        <taxon>Cytophagia</taxon>
        <taxon>Cytophagales</taxon>
        <taxon>Hymenobacteraceae</taxon>
        <taxon>Hymenobacter</taxon>
    </lineage>
</organism>
<keyword evidence="2" id="KW-1133">Transmembrane helix</keyword>
<evidence type="ECO:0000313" key="3">
    <source>
        <dbReference type="EMBL" id="TGE29733.1"/>
    </source>
</evidence>
<evidence type="ECO:0000256" key="1">
    <source>
        <dbReference type="SAM" id="Coils"/>
    </source>
</evidence>
<feature type="transmembrane region" description="Helical" evidence="2">
    <location>
        <begin position="236"/>
        <end position="255"/>
    </location>
</feature>
<comment type="caution">
    <text evidence="3">The sequence shown here is derived from an EMBL/GenBank/DDBJ whole genome shotgun (WGS) entry which is preliminary data.</text>
</comment>
<reference evidence="3 4" key="1">
    <citation type="submission" date="2019-04" db="EMBL/GenBank/DDBJ databases">
        <authorList>
            <person name="Feng G."/>
            <person name="Zhang J."/>
            <person name="Zhu H."/>
        </authorList>
    </citation>
    <scope>NUCLEOTIDE SEQUENCE [LARGE SCALE GENOMIC DNA]</scope>
    <source>
        <strain evidence="3 4">9PBR-1</strain>
    </source>
</reference>